<evidence type="ECO:0000313" key="2">
    <source>
        <dbReference type="Proteomes" id="UP001497482"/>
    </source>
</evidence>
<name>A0AAV2LM41_KNICA</name>
<evidence type="ECO:0000313" key="1">
    <source>
        <dbReference type="EMBL" id="CAL1602273.1"/>
    </source>
</evidence>
<reference evidence="1 2" key="1">
    <citation type="submission" date="2024-04" db="EMBL/GenBank/DDBJ databases">
        <authorList>
            <person name="Waldvogel A.-M."/>
            <person name="Schoenle A."/>
        </authorList>
    </citation>
    <scope>NUCLEOTIDE SEQUENCE [LARGE SCALE GENOMIC DNA]</scope>
</reference>
<sequence>MEAEERAKHRGMEARANGAGPEVTSAMRRLLVGRLGAAPLPLCPLASLSSQALGVRHSYNVHISLLGLTVRFLAVRSSEASAAAPFACVQLSGGGERSGARPLGPGLMVSRLQELKAASSRALRGPR</sequence>
<dbReference type="AlphaFoldDB" id="A0AAV2LM41"/>
<proteinExistence type="predicted"/>
<dbReference type="EMBL" id="OZ035825">
    <property type="protein sequence ID" value="CAL1602273.1"/>
    <property type="molecule type" value="Genomic_DNA"/>
</dbReference>
<protein>
    <submittedName>
        <fullName evidence="1">Uncharacterized protein</fullName>
    </submittedName>
</protein>
<organism evidence="1 2">
    <name type="scientific">Knipowitschia caucasica</name>
    <name type="common">Caucasian dwarf goby</name>
    <name type="synonym">Pomatoschistus caucasicus</name>
    <dbReference type="NCBI Taxonomy" id="637954"/>
    <lineage>
        <taxon>Eukaryota</taxon>
        <taxon>Metazoa</taxon>
        <taxon>Chordata</taxon>
        <taxon>Craniata</taxon>
        <taxon>Vertebrata</taxon>
        <taxon>Euteleostomi</taxon>
        <taxon>Actinopterygii</taxon>
        <taxon>Neopterygii</taxon>
        <taxon>Teleostei</taxon>
        <taxon>Neoteleostei</taxon>
        <taxon>Acanthomorphata</taxon>
        <taxon>Gobiaria</taxon>
        <taxon>Gobiiformes</taxon>
        <taxon>Gobioidei</taxon>
        <taxon>Gobiidae</taxon>
        <taxon>Gobiinae</taxon>
        <taxon>Knipowitschia</taxon>
    </lineage>
</organism>
<gene>
    <name evidence="1" type="ORF">KC01_LOCUS30060</name>
</gene>
<keyword evidence="2" id="KW-1185">Reference proteome</keyword>
<accession>A0AAV2LM41</accession>
<dbReference type="Proteomes" id="UP001497482">
    <property type="component" value="Chromosome 3"/>
</dbReference>